<dbReference type="PANTHER" id="PTHR44167">
    <property type="entry name" value="OVARIAN-SPECIFIC SERINE/THREONINE-PROTEIN KINASE LOK-RELATED"/>
    <property type="match status" value="1"/>
</dbReference>
<proteinExistence type="predicted"/>
<dbReference type="PANTHER" id="PTHR44167:SF24">
    <property type="entry name" value="SERINE_THREONINE-PROTEIN KINASE CHK2"/>
    <property type="match status" value="1"/>
</dbReference>
<dbReference type="Pfam" id="PF00069">
    <property type="entry name" value="Pkinase"/>
    <property type="match status" value="1"/>
</dbReference>
<evidence type="ECO:0000313" key="3">
    <source>
        <dbReference type="EMBL" id="ELQ43183.1"/>
    </source>
</evidence>
<sequence>MASTSSIEANPPTEVTNAFNSQDSTYQGRLRCALGQQQQPIDEDHHTEATNVFKSKDEIYQKRLNQALRVQSNLVGAIDQGPSKHHLLATTEESQVLSLSRLGLDSLETSSTRLVFLPSDPGTFTVAPVGLPQVNTQAPASEWVELSHEGSETSFEPSKVLVFDQTINDVGCDVSIKPPGRNFAIAARIYFDPARDKVTIVNKSKPKLTVSKDGASSIILYDTSSAELDSGTWLIFASEKSFTFTTKLLVLPRRFFSSHAQSLTQDEGSSQAGLKKRPIMEASGVTVAKKTKGLFAITHALPSSEIGMEIAARSHPVGDLKVEQTVQLLGPNPRDNYSIKRINTLSDRRPASVWQAAVSTFKEPVVVKVLVCTDDPRRAANMWLQEIRIHLKVGSDKHRFIAQLLAWDARSHTIIIENVPAPSLRDKFWLGPDNFFSGTISDAEQVMTNMVDALVWMHGREVAHKDIKLDNILFSRARGAVLLDFGQSNDDLSKEDGLKRGGTPWYLPPEFLETYSRWLPGDIWALGVVMLYLLRKLDCPESYPVWWISNIVDEVGDAADKMSDWLNTVAGKRRSLGSELMDRLVRQMTEEDPRKRVVITGLEEALKSKRML</sequence>
<accession>A0AA97P715</accession>
<dbReference type="SUPFAM" id="SSF56112">
    <property type="entry name" value="Protein kinase-like (PK-like)"/>
    <property type="match status" value="1"/>
</dbReference>
<dbReference type="SMART" id="SM00220">
    <property type="entry name" value="S_TKc"/>
    <property type="match status" value="1"/>
</dbReference>
<name>A0AA97P715_PYRO3</name>
<gene>
    <name evidence="3" type="ORF">OOU_Y34scaffold00165g5</name>
</gene>
<organism evidence="3">
    <name type="scientific">Pyricularia oryzae (strain Y34)</name>
    <name type="common">Rice blast fungus</name>
    <name type="synonym">Magnaporthe oryzae</name>
    <dbReference type="NCBI Taxonomy" id="1143189"/>
    <lineage>
        <taxon>Eukaryota</taxon>
        <taxon>Fungi</taxon>
        <taxon>Dikarya</taxon>
        <taxon>Ascomycota</taxon>
        <taxon>Pezizomycotina</taxon>
        <taxon>Sordariomycetes</taxon>
        <taxon>Sordariomycetidae</taxon>
        <taxon>Magnaporthales</taxon>
        <taxon>Pyriculariaceae</taxon>
        <taxon>Pyricularia</taxon>
    </lineage>
</organism>
<protein>
    <recommendedName>
        <fullName evidence="2">Protein kinase domain-containing protein</fullName>
    </recommendedName>
</protein>
<evidence type="ECO:0000256" key="1">
    <source>
        <dbReference type="SAM" id="MobiDB-lite"/>
    </source>
</evidence>
<dbReference type="InterPro" id="IPR000719">
    <property type="entry name" value="Prot_kinase_dom"/>
</dbReference>
<dbReference type="GO" id="GO:0051094">
    <property type="term" value="P:positive regulation of developmental process"/>
    <property type="evidence" value="ECO:0007669"/>
    <property type="project" value="UniProtKB-ARBA"/>
</dbReference>
<evidence type="ECO:0000259" key="2">
    <source>
        <dbReference type="PROSITE" id="PS50011"/>
    </source>
</evidence>
<dbReference type="EMBL" id="JH793730">
    <property type="protein sequence ID" value="ELQ43183.1"/>
    <property type="molecule type" value="Genomic_DNA"/>
</dbReference>
<feature type="domain" description="Protein kinase" evidence="2">
    <location>
        <begin position="339"/>
        <end position="612"/>
    </location>
</feature>
<dbReference type="Proteomes" id="UP000011086">
    <property type="component" value="Unassembled WGS sequence"/>
</dbReference>
<feature type="region of interest" description="Disordered" evidence="1">
    <location>
        <begin position="1"/>
        <end position="21"/>
    </location>
</feature>
<dbReference type="GO" id="GO:0044773">
    <property type="term" value="P:mitotic DNA damage checkpoint signaling"/>
    <property type="evidence" value="ECO:0007669"/>
    <property type="project" value="TreeGrafter"/>
</dbReference>
<dbReference type="PROSITE" id="PS50011">
    <property type="entry name" value="PROTEIN_KINASE_DOM"/>
    <property type="match status" value="1"/>
</dbReference>
<dbReference type="InterPro" id="IPR008271">
    <property type="entry name" value="Ser/Thr_kinase_AS"/>
</dbReference>
<dbReference type="GO" id="GO:0004674">
    <property type="term" value="F:protein serine/threonine kinase activity"/>
    <property type="evidence" value="ECO:0007669"/>
    <property type="project" value="TreeGrafter"/>
</dbReference>
<dbReference type="CDD" id="cd00180">
    <property type="entry name" value="PKc"/>
    <property type="match status" value="1"/>
</dbReference>
<dbReference type="Gene3D" id="1.10.510.10">
    <property type="entry name" value="Transferase(Phosphotransferase) domain 1"/>
    <property type="match status" value="1"/>
</dbReference>
<reference evidence="3" key="1">
    <citation type="journal article" date="2012" name="PLoS Genet.">
        <title>Comparative analysis of the genomes of two field isolates of the rice blast fungus Magnaporthe oryzae.</title>
        <authorList>
            <person name="Xue M."/>
            <person name="Yang J."/>
            <person name="Li Z."/>
            <person name="Hu S."/>
            <person name="Yao N."/>
            <person name="Dean R.A."/>
            <person name="Zhao W."/>
            <person name="Shen M."/>
            <person name="Zhang H."/>
            <person name="Li C."/>
            <person name="Liu L."/>
            <person name="Cao L."/>
            <person name="Xu X."/>
            <person name="Xing Y."/>
            <person name="Hsiang T."/>
            <person name="Zhang Z."/>
            <person name="Xu J.R."/>
            <person name="Peng Y.L."/>
        </authorList>
    </citation>
    <scope>NUCLEOTIDE SEQUENCE</scope>
    <source>
        <strain evidence="3">Y34</strain>
    </source>
</reference>
<dbReference type="PROSITE" id="PS00108">
    <property type="entry name" value="PROTEIN_KINASE_ST"/>
    <property type="match status" value="1"/>
</dbReference>
<dbReference type="AlphaFoldDB" id="A0AA97P715"/>
<dbReference type="InterPro" id="IPR011009">
    <property type="entry name" value="Kinase-like_dom_sf"/>
</dbReference>
<dbReference type="GO" id="GO:0005634">
    <property type="term" value="C:nucleus"/>
    <property type="evidence" value="ECO:0007669"/>
    <property type="project" value="TreeGrafter"/>
</dbReference>
<dbReference type="GO" id="GO:0005524">
    <property type="term" value="F:ATP binding"/>
    <property type="evidence" value="ECO:0007669"/>
    <property type="project" value="InterPro"/>
</dbReference>